<dbReference type="RefSeq" id="WP_132552829.1">
    <property type="nucleotide sequence ID" value="NZ_SMBK01000013.1"/>
</dbReference>
<accession>A0A4R3REU4</accession>
<reference evidence="2 3" key="1">
    <citation type="submission" date="2019-03" db="EMBL/GenBank/DDBJ databases">
        <title>Genomic Encyclopedia of Type Strains, Phase IV (KMG-V): Genome sequencing to study the core and pangenomes of soil and plant-associated prokaryotes.</title>
        <authorList>
            <person name="Whitman W."/>
        </authorList>
    </citation>
    <scope>NUCLEOTIDE SEQUENCE [LARGE SCALE GENOMIC DNA]</scope>
    <source>
        <strain evidence="2 3">IE4868</strain>
    </source>
</reference>
<evidence type="ECO:0000256" key="1">
    <source>
        <dbReference type="SAM" id="MobiDB-lite"/>
    </source>
</evidence>
<protein>
    <recommendedName>
        <fullName evidence="4">RecT family protein</fullName>
    </recommendedName>
</protein>
<gene>
    <name evidence="2" type="ORF">EV129_11336</name>
</gene>
<comment type="caution">
    <text evidence="2">The sequence shown here is derived from an EMBL/GenBank/DDBJ whole genome shotgun (WGS) entry which is preliminary data.</text>
</comment>
<dbReference type="EMBL" id="SMBK01000013">
    <property type="protein sequence ID" value="TCU34053.1"/>
    <property type="molecule type" value="Genomic_DNA"/>
</dbReference>
<proteinExistence type="predicted"/>
<evidence type="ECO:0000313" key="3">
    <source>
        <dbReference type="Proteomes" id="UP000295507"/>
    </source>
</evidence>
<feature type="region of interest" description="Disordered" evidence="1">
    <location>
        <begin position="270"/>
        <end position="316"/>
    </location>
</feature>
<feature type="compositionally biased region" description="Low complexity" evidence="1">
    <location>
        <begin position="270"/>
        <end position="298"/>
    </location>
</feature>
<organism evidence="2 3">
    <name type="scientific">Rhizobium azibense</name>
    <dbReference type="NCBI Taxonomy" id="1136135"/>
    <lineage>
        <taxon>Bacteria</taxon>
        <taxon>Pseudomonadati</taxon>
        <taxon>Pseudomonadota</taxon>
        <taxon>Alphaproteobacteria</taxon>
        <taxon>Hyphomicrobiales</taxon>
        <taxon>Rhizobiaceae</taxon>
        <taxon>Rhizobium/Agrobacterium group</taxon>
        <taxon>Rhizobium</taxon>
    </lineage>
</organism>
<sequence>MNDFVTTQEPEVYRPSAAINPERLEYLWTLATKLANTSLVPESLRTEGSRDSKKDLPIETVIGNVFAVCEQADRWNQSPFALLSCAAIVHGKLGFEGKVIAAVLEANFGIVLHHYYTGEPKTDSYHIYLCDQPLPEDIVSNLYPGIRVPGYRIMDGSVSGWKTTGNGSPWRPDTYAKMLVYRGSREWSRIYKPAAVMGVLADDELVEIANERRALQARDVTTPSLTSRFGGQTNDGFNANNVTKQLEHAGAMPMDHIDAKTGEIIEQTSGATVAASGTARKSAAGTSTNSSSSTSSSLGDDDKSGGRTHSSSQRAAAGTFEEFSSALLRFGGTGNGRDADVEKITKASDAFWGERGGKPSHEADADLCRKIIGIHLRRMVNEINIDATKSEVKALVEKSFAL</sequence>
<name>A0A4R3REU4_9HYPH</name>
<evidence type="ECO:0008006" key="4">
    <source>
        <dbReference type="Google" id="ProtNLM"/>
    </source>
</evidence>
<dbReference type="AlphaFoldDB" id="A0A4R3REU4"/>
<dbReference type="Proteomes" id="UP000295507">
    <property type="component" value="Unassembled WGS sequence"/>
</dbReference>
<evidence type="ECO:0000313" key="2">
    <source>
        <dbReference type="EMBL" id="TCU34053.1"/>
    </source>
</evidence>